<evidence type="ECO:0000313" key="3">
    <source>
        <dbReference type="Proteomes" id="UP000507962"/>
    </source>
</evidence>
<dbReference type="InterPro" id="IPR007553">
    <property type="entry name" value="2-thiour_desulf"/>
</dbReference>
<dbReference type="EMBL" id="CAADHO010000006">
    <property type="protein sequence ID" value="VFQ45594.1"/>
    <property type="molecule type" value="Genomic_DNA"/>
</dbReference>
<evidence type="ECO:0000313" key="2">
    <source>
        <dbReference type="EMBL" id="VFQ45594.1"/>
    </source>
</evidence>
<dbReference type="InterPro" id="IPR013560">
    <property type="entry name" value="DUF1722"/>
</dbReference>
<dbReference type="AlphaFoldDB" id="A0A4U8YPH1"/>
<accession>A0A4U8YPH1</accession>
<gene>
    <name evidence="2" type="ORF">MSL71_32550</name>
</gene>
<dbReference type="InterPro" id="IPR017087">
    <property type="entry name" value="UCP037004"/>
</dbReference>
<reference evidence="2 3" key="1">
    <citation type="submission" date="2019-03" db="EMBL/GenBank/DDBJ databases">
        <authorList>
            <person name="Nijsse B."/>
        </authorList>
    </citation>
    <scope>NUCLEOTIDE SEQUENCE [LARGE SCALE GENOMIC DNA]</scope>
    <source>
        <strain evidence="2">Desulfoluna butyratoxydans MSL71</strain>
    </source>
</reference>
<dbReference type="PIRSF" id="PIRSF037004">
    <property type="entry name" value="UCP037004"/>
    <property type="match status" value="1"/>
</dbReference>
<dbReference type="Proteomes" id="UP000507962">
    <property type="component" value="Unassembled WGS sequence"/>
</dbReference>
<evidence type="ECO:0000259" key="1">
    <source>
        <dbReference type="Pfam" id="PF08349"/>
    </source>
</evidence>
<organism evidence="2 3">
    <name type="scientific">Desulfoluna butyratoxydans</name>
    <dbReference type="NCBI Taxonomy" id="231438"/>
    <lineage>
        <taxon>Bacteria</taxon>
        <taxon>Pseudomonadati</taxon>
        <taxon>Thermodesulfobacteriota</taxon>
        <taxon>Desulfobacteria</taxon>
        <taxon>Desulfobacterales</taxon>
        <taxon>Desulfolunaceae</taxon>
        <taxon>Desulfoluna</taxon>
    </lineage>
</organism>
<feature type="domain" description="DUF1722" evidence="1">
    <location>
        <begin position="189"/>
        <end position="305"/>
    </location>
</feature>
<keyword evidence="3" id="KW-1185">Reference proteome</keyword>
<dbReference type="RefSeq" id="WP_180142357.1">
    <property type="nucleotide sequence ID" value="NZ_CAADHO010000006.1"/>
</dbReference>
<protein>
    <recommendedName>
        <fullName evidence="1">DUF1722 domain-containing protein</fullName>
    </recommendedName>
</protein>
<sequence length="318" mass="35881">MVVKPTLLVSKCLGFEACRYNGQALSDSFVTQLKPHVTFTPVCPEVEIGLGVPRPPIRLARIEKKLHLYQPATEKVLTDTMAAFSQTCLEALPEVDGFLLKNRSPSCGPSDVKVYEGLAKSAKAKRGSGFFASAVFDRFPGLPVEDEGRLKNFELREQFLIRIFSLARFRKARQSGRMRDLVAFHSTHKLLLMAWNQTRFRACGKITANHEKRPVAEVFSLYEEELKKALAARPRAPSMINTLLHAFGWVSDGLSREEKAYFLQSLEEYRDERIPLAALLRLIKGYAVRFEQAYLLSQVILEPFPNSLVKMSDSGKGR</sequence>
<dbReference type="PANTHER" id="PTHR30087:SF0">
    <property type="entry name" value="INNER MEMBRANE PROTEIN"/>
    <property type="match status" value="1"/>
</dbReference>
<proteinExistence type="predicted"/>
<dbReference type="Pfam" id="PF08349">
    <property type="entry name" value="DUF1722"/>
    <property type="match status" value="1"/>
</dbReference>
<name>A0A4U8YPH1_9BACT</name>
<dbReference type="PANTHER" id="PTHR30087">
    <property type="entry name" value="INNER MEMBRANE PROTEIN"/>
    <property type="match status" value="1"/>
</dbReference>
<dbReference type="Pfam" id="PF04463">
    <property type="entry name" value="2-thiour_desulf"/>
    <property type="match status" value="1"/>
</dbReference>